<evidence type="ECO:0000313" key="3">
    <source>
        <dbReference type="EMBL" id="QIX23237.1"/>
    </source>
</evidence>
<reference evidence="3 4" key="1">
    <citation type="submission" date="2020-04" db="EMBL/GenBank/DDBJ databases">
        <title>FDA dAtabase for Regulatory Grade micrObial Sequences (FDA-ARGOS): Supporting development and validation of Infectious Disease Dx tests.</title>
        <authorList>
            <person name="Sciortino C."/>
            <person name="Tallon L."/>
            <person name="Sadzewicz L."/>
            <person name="Vavikolanu K."/>
            <person name="Mehta A."/>
            <person name="Aluvathingal J."/>
            <person name="Nadendla S."/>
            <person name="Nandy P."/>
            <person name="Geyer C."/>
            <person name="Yan Y."/>
            <person name="Sichtig H."/>
        </authorList>
    </citation>
    <scope>NUCLEOTIDE SEQUENCE [LARGE SCALE GENOMIC DNA]</scope>
    <source>
        <strain evidence="3 4">FDAARGOS_633</strain>
    </source>
</reference>
<dbReference type="GO" id="GO:0032259">
    <property type="term" value="P:methylation"/>
    <property type="evidence" value="ECO:0007669"/>
    <property type="project" value="UniProtKB-KW"/>
</dbReference>
<dbReference type="InterPro" id="IPR029063">
    <property type="entry name" value="SAM-dependent_MTases_sf"/>
</dbReference>
<dbReference type="GO" id="GO:0008168">
    <property type="term" value="F:methyltransferase activity"/>
    <property type="evidence" value="ECO:0007669"/>
    <property type="project" value="UniProtKB-KW"/>
</dbReference>
<organism evidence="3 4">
    <name type="scientific">Agrobacterium pusense</name>
    <dbReference type="NCBI Taxonomy" id="648995"/>
    <lineage>
        <taxon>Bacteria</taxon>
        <taxon>Pseudomonadati</taxon>
        <taxon>Pseudomonadota</taxon>
        <taxon>Alphaproteobacteria</taxon>
        <taxon>Hyphomicrobiales</taxon>
        <taxon>Rhizobiaceae</taxon>
        <taxon>Rhizobium/Agrobacterium group</taxon>
        <taxon>Agrobacterium</taxon>
    </lineage>
</organism>
<dbReference type="Pfam" id="PF13649">
    <property type="entry name" value="Methyltransf_25"/>
    <property type="match status" value="1"/>
</dbReference>
<dbReference type="AlphaFoldDB" id="A0A6H0ZT06"/>
<proteinExistence type="predicted"/>
<accession>A0A6H0ZT06</accession>
<dbReference type="SUPFAM" id="SSF53335">
    <property type="entry name" value="S-adenosyl-L-methionine-dependent methyltransferases"/>
    <property type="match status" value="1"/>
</dbReference>
<evidence type="ECO:0000259" key="2">
    <source>
        <dbReference type="Pfam" id="PF13649"/>
    </source>
</evidence>
<dbReference type="RefSeq" id="WP_136882952.1">
    <property type="nucleotide sequence ID" value="NZ_CP050899.1"/>
</dbReference>
<dbReference type="PANTHER" id="PTHR43861">
    <property type="entry name" value="TRANS-ACONITATE 2-METHYLTRANSFERASE-RELATED"/>
    <property type="match status" value="1"/>
</dbReference>
<feature type="domain" description="Methyltransferase" evidence="2">
    <location>
        <begin position="63"/>
        <end position="157"/>
    </location>
</feature>
<name>A0A6H0ZT06_9HYPH</name>
<evidence type="ECO:0000313" key="4">
    <source>
        <dbReference type="Proteomes" id="UP000500870"/>
    </source>
</evidence>
<dbReference type="InterPro" id="IPR041698">
    <property type="entry name" value="Methyltransf_25"/>
</dbReference>
<keyword evidence="1 3" id="KW-0808">Transferase</keyword>
<dbReference type="CDD" id="cd02440">
    <property type="entry name" value="AdoMet_MTases"/>
    <property type="match status" value="1"/>
</dbReference>
<dbReference type="EMBL" id="CP050899">
    <property type="protein sequence ID" value="QIX23237.1"/>
    <property type="molecule type" value="Genomic_DNA"/>
</dbReference>
<protein>
    <submittedName>
        <fullName evidence="3">Methyltransferase domain-containing protein</fullName>
    </submittedName>
</protein>
<gene>
    <name evidence="3" type="ORF">FOB41_18865</name>
</gene>
<sequence length="247" mass="27807">MSDTQWLEWGRKNPYYGVYSEDRFHTSNIEATKGEFFATGEANVSWMLGRAEQYCGPLGKGRVLEFGAGVARMSIPLASRFETVIGVELSPDMRAEAVKNCQLYNVENVEMVPSDDDLSHASGEFDLVLSYIVLQHVDARRGVMLIDKLLSKVGPNGVAILQASVKRPERRLSDRLRYHLRHNVPVLAATYRFLRGKGWNTLSMRMSEYDPIAILAAFSRNGMKDVLLSEHYQGDVLTFHFTARKGG</sequence>
<evidence type="ECO:0000256" key="1">
    <source>
        <dbReference type="ARBA" id="ARBA00022679"/>
    </source>
</evidence>
<dbReference type="Gene3D" id="3.40.50.150">
    <property type="entry name" value="Vaccinia Virus protein VP39"/>
    <property type="match status" value="1"/>
</dbReference>
<dbReference type="Proteomes" id="UP000500870">
    <property type="component" value="Chromosome 3"/>
</dbReference>
<keyword evidence="3" id="KW-0489">Methyltransferase</keyword>